<keyword evidence="1" id="KW-0812">Transmembrane</keyword>
<comment type="caution">
    <text evidence="2">The sequence shown here is derived from an EMBL/GenBank/DDBJ whole genome shotgun (WGS) entry which is preliminary data.</text>
</comment>
<evidence type="ECO:0000313" key="2">
    <source>
        <dbReference type="EMBL" id="MBP2025201.1"/>
    </source>
</evidence>
<dbReference type="EMBL" id="JAGGLJ010000005">
    <property type="protein sequence ID" value="MBP2025201.1"/>
    <property type="molecule type" value="Genomic_DNA"/>
</dbReference>
<evidence type="ECO:0000313" key="3">
    <source>
        <dbReference type="Proteomes" id="UP001519306"/>
    </source>
</evidence>
<keyword evidence="1" id="KW-0472">Membrane</keyword>
<evidence type="ECO:0000256" key="1">
    <source>
        <dbReference type="SAM" id="Phobius"/>
    </source>
</evidence>
<proteinExistence type="predicted"/>
<keyword evidence="3" id="KW-1185">Reference proteome</keyword>
<organism evidence="2 3">
    <name type="scientific">Peptoniphilus stercorisuis</name>
    <dbReference type="NCBI Taxonomy" id="1436965"/>
    <lineage>
        <taxon>Bacteria</taxon>
        <taxon>Bacillati</taxon>
        <taxon>Bacillota</taxon>
        <taxon>Tissierellia</taxon>
        <taxon>Tissierellales</taxon>
        <taxon>Peptoniphilaceae</taxon>
        <taxon>Peptoniphilus</taxon>
    </lineage>
</organism>
<sequence length="385" mass="45773">MKRLNNKIYILTIIISIALISVFSYYSFLNISKNQSVNTLYKNQNKVLKEKIIKIDENINSSKSKLEVIDKKEEEILEKIKYYENVNIDLSKYSNDYNRGLVNSIKGNLDLDRKNSIKDKSIRYRKLRSVYFSDDEVASKSEAINNITINSLILNDYLYTILNTKIVKNNNEVFKNIGVLNQIEENNNYMIKDTLYKFLSKEENLKNKNLLFEETKNIIKLKEESILAYDNLLYPSEYNYNYLNQTKNNLEIEKNNIAYNDKFKLNDDTLVNIKKINKQELFNIDVISQNIDYLNSLDILDKTLEEESGVQVLRYLVDHRNRLYLIEERLDGSPMTLNYYNPQGNAFSQIDMNNFKIYYFYDKSNKENLNLYNYSMKLYKTYKRD</sequence>
<dbReference type="RefSeq" id="WP_210060498.1">
    <property type="nucleotide sequence ID" value="NZ_JAGGLJ010000005.1"/>
</dbReference>
<feature type="transmembrane region" description="Helical" evidence="1">
    <location>
        <begin position="7"/>
        <end position="28"/>
    </location>
</feature>
<name>A0ABS4KDG1_9FIRM</name>
<protein>
    <submittedName>
        <fullName evidence="2">Uncharacterized protein</fullName>
    </submittedName>
</protein>
<gene>
    <name evidence="2" type="ORF">J2Z71_000726</name>
</gene>
<keyword evidence="1" id="KW-1133">Transmembrane helix</keyword>
<reference evidence="2 3" key="1">
    <citation type="submission" date="2021-03" db="EMBL/GenBank/DDBJ databases">
        <title>Genomic Encyclopedia of Type Strains, Phase IV (KMG-IV): sequencing the most valuable type-strain genomes for metagenomic binning, comparative biology and taxonomic classification.</title>
        <authorList>
            <person name="Goeker M."/>
        </authorList>
    </citation>
    <scope>NUCLEOTIDE SEQUENCE [LARGE SCALE GENOMIC DNA]</scope>
    <source>
        <strain evidence="2 3">DSM 27563</strain>
    </source>
</reference>
<accession>A0ABS4KDG1</accession>
<dbReference type="Proteomes" id="UP001519306">
    <property type="component" value="Unassembled WGS sequence"/>
</dbReference>